<evidence type="ECO:0000313" key="1">
    <source>
        <dbReference type="EMBL" id="MBM7621250.1"/>
    </source>
</evidence>
<dbReference type="PANTHER" id="PTHR10151">
    <property type="entry name" value="ECTONUCLEOTIDE PYROPHOSPHATASE/PHOSPHODIESTERASE"/>
    <property type="match status" value="1"/>
</dbReference>
<dbReference type="Pfam" id="PF01663">
    <property type="entry name" value="Phosphodiest"/>
    <property type="match status" value="1"/>
</dbReference>
<proteinExistence type="predicted"/>
<dbReference type="InterPro" id="IPR002591">
    <property type="entry name" value="Phosphodiest/P_Trfase"/>
</dbReference>
<dbReference type="SUPFAM" id="SSF53649">
    <property type="entry name" value="Alkaline phosphatase-like"/>
    <property type="match status" value="1"/>
</dbReference>
<sequence length="521" mass="58834">MRTRSFLIIFMISLIVAGVIIDSNIHQHTQEAEITHVQNQTSKKVVLLVIDSLMDESLKQAIEKNKAPALAFFMKHGNYSNTLVSSYPTMSVTIDSSIITGTYPDQHKIPALIWFDKNKQRIISYGNGFFEILKLGPTQIAENSLYHYNNLDLSPNVTTIHEELDRLGKKSASINALIYRGNVRHTLKIPKPVANFTDLPEEYQTKGPTYLSMGRLLQQDPKNKHTVNRFGLNDAYSAQELIYLLKKNILPAFTILYFPENDHPVHKKGPETLKGIEELDEQLQKVLNAYPTWEDALENMVWIIIGDSNQSSIKEDKKEALIDLRDSLQGYKVLELGEKVSPKDELVITANERMAYIYNLGELSASGKIASTLNRDSRIAWIAWKDDKGIHVFSPHHEGMLSIDSDGPFKDEYQQNWSLQGNVTILDMKLKDNYIEYGDYPDALARLYGAMHSQEGEFLIADAEPGYEFVGESSPDHVGGGAHGSMHKVDSVTPILVTGTDKGIDKLRMVDLKEWILELLE</sequence>
<protein>
    <submittedName>
        <fullName evidence="1">AlkP superfamily pyrophosphatase or phosphodiesterase</fullName>
    </submittedName>
</protein>
<evidence type="ECO:0000313" key="2">
    <source>
        <dbReference type="Proteomes" id="UP000737402"/>
    </source>
</evidence>
<organism evidence="1 2">
    <name type="scientific">Sutcliffiella tianshenii</name>
    <dbReference type="NCBI Taxonomy" id="1463404"/>
    <lineage>
        <taxon>Bacteria</taxon>
        <taxon>Bacillati</taxon>
        <taxon>Bacillota</taxon>
        <taxon>Bacilli</taxon>
        <taxon>Bacillales</taxon>
        <taxon>Bacillaceae</taxon>
        <taxon>Sutcliffiella</taxon>
    </lineage>
</organism>
<keyword evidence="2" id="KW-1185">Reference proteome</keyword>
<gene>
    <name evidence="1" type="ORF">JOC95_003123</name>
</gene>
<dbReference type="Proteomes" id="UP000737402">
    <property type="component" value="Unassembled WGS sequence"/>
</dbReference>
<name>A0ABS2P2R9_9BACI</name>
<dbReference type="RefSeq" id="WP_204418023.1">
    <property type="nucleotide sequence ID" value="NZ_JAFBED010000006.1"/>
</dbReference>
<dbReference type="PANTHER" id="PTHR10151:SF120">
    <property type="entry name" value="BIS(5'-ADENOSYL)-TRIPHOSPHATASE"/>
    <property type="match status" value="1"/>
</dbReference>
<reference evidence="1 2" key="1">
    <citation type="submission" date="2021-01" db="EMBL/GenBank/DDBJ databases">
        <title>Genomic Encyclopedia of Type Strains, Phase IV (KMG-IV): sequencing the most valuable type-strain genomes for metagenomic binning, comparative biology and taxonomic classification.</title>
        <authorList>
            <person name="Goeker M."/>
        </authorList>
    </citation>
    <scope>NUCLEOTIDE SEQUENCE [LARGE SCALE GENOMIC DNA]</scope>
    <source>
        <strain evidence="1 2">DSM 25879</strain>
    </source>
</reference>
<dbReference type="Gene3D" id="3.40.720.10">
    <property type="entry name" value="Alkaline Phosphatase, subunit A"/>
    <property type="match status" value="1"/>
</dbReference>
<accession>A0ABS2P2R9</accession>
<dbReference type="EMBL" id="JAFBED010000006">
    <property type="protein sequence ID" value="MBM7621250.1"/>
    <property type="molecule type" value="Genomic_DNA"/>
</dbReference>
<dbReference type="InterPro" id="IPR017850">
    <property type="entry name" value="Alkaline_phosphatase_core_sf"/>
</dbReference>
<comment type="caution">
    <text evidence="1">The sequence shown here is derived from an EMBL/GenBank/DDBJ whole genome shotgun (WGS) entry which is preliminary data.</text>
</comment>